<evidence type="ECO:0000313" key="1">
    <source>
        <dbReference type="EMBL" id="AUX40151.1"/>
    </source>
</evidence>
<dbReference type="AlphaFoldDB" id="A0A2L0ELH5"/>
<protein>
    <submittedName>
        <fullName evidence="1">Uncharacterized protein</fullName>
    </submittedName>
</protein>
<sequence length="37" mass="4229">MEWTRPTLAVGDRLSIRIDRASEHDAPTRRAQGKAHE</sequence>
<gene>
    <name evidence="1" type="ORF">SOCE26_015480</name>
</gene>
<reference evidence="1 2" key="1">
    <citation type="submission" date="2015-09" db="EMBL/GenBank/DDBJ databases">
        <title>Sorangium comparison.</title>
        <authorList>
            <person name="Zaburannyi N."/>
            <person name="Bunk B."/>
            <person name="Overmann J."/>
            <person name="Mueller R."/>
        </authorList>
    </citation>
    <scope>NUCLEOTIDE SEQUENCE [LARGE SCALE GENOMIC DNA]</scope>
    <source>
        <strain evidence="1 2">So ce26</strain>
    </source>
</reference>
<accession>A0A2L0ELH5</accession>
<evidence type="ECO:0000313" key="2">
    <source>
        <dbReference type="Proteomes" id="UP000238348"/>
    </source>
</evidence>
<dbReference type="Proteomes" id="UP000238348">
    <property type="component" value="Chromosome"/>
</dbReference>
<proteinExistence type="predicted"/>
<organism evidence="1 2">
    <name type="scientific">Sorangium cellulosum</name>
    <name type="common">Polyangium cellulosum</name>
    <dbReference type="NCBI Taxonomy" id="56"/>
    <lineage>
        <taxon>Bacteria</taxon>
        <taxon>Pseudomonadati</taxon>
        <taxon>Myxococcota</taxon>
        <taxon>Polyangia</taxon>
        <taxon>Polyangiales</taxon>
        <taxon>Polyangiaceae</taxon>
        <taxon>Sorangium</taxon>
    </lineage>
</organism>
<dbReference type="EMBL" id="CP012673">
    <property type="protein sequence ID" value="AUX40151.1"/>
    <property type="molecule type" value="Genomic_DNA"/>
</dbReference>
<name>A0A2L0ELH5_SORCE</name>